<dbReference type="PROSITE" id="PS01359">
    <property type="entry name" value="ZF_PHD_1"/>
    <property type="match status" value="1"/>
</dbReference>
<dbReference type="Gene3D" id="3.30.40.10">
    <property type="entry name" value="Zinc/RING finger domain, C3HC4 (zinc finger)"/>
    <property type="match status" value="1"/>
</dbReference>
<keyword evidence="6 11" id="KW-0156">Chromatin regulator</keyword>
<feature type="compositionally biased region" description="Low complexity" evidence="12">
    <location>
        <begin position="312"/>
        <end position="333"/>
    </location>
</feature>
<evidence type="ECO:0000256" key="3">
    <source>
        <dbReference type="ARBA" id="ARBA00022723"/>
    </source>
</evidence>
<evidence type="ECO:0000313" key="15">
    <source>
        <dbReference type="Proteomes" id="UP000267145"/>
    </source>
</evidence>
<evidence type="ECO:0000256" key="1">
    <source>
        <dbReference type="ARBA" id="ARBA00004123"/>
    </source>
</evidence>
<dbReference type="Pfam" id="PF12998">
    <property type="entry name" value="ING"/>
    <property type="match status" value="1"/>
</dbReference>
<feature type="compositionally biased region" description="Low complexity" evidence="12">
    <location>
        <begin position="491"/>
        <end position="500"/>
    </location>
</feature>
<feature type="binding site" evidence="9">
    <location>
        <position position="683"/>
    </location>
    <ligand>
        <name>Zn(2+)</name>
        <dbReference type="ChEBI" id="CHEBI:29105"/>
        <label>2</label>
    </ligand>
</feature>
<feature type="compositionally biased region" description="Basic and acidic residues" evidence="12">
    <location>
        <begin position="283"/>
        <end position="302"/>
    </location>
</feature>
<evidence type="ECO:0000256" key="7">
    <source>
        <dbReference type="ARBA" id="ARBA00023242"/>
    </source>
</evidence>
<evidence type="ECO:0000256" key="11">
    <source>
        <dbReference type="RuleBase" id="RU361213"/>
    </source>
</evidence>
<comment type="domain">
    <text evidence="11">The PHD-type zinc finger mediates the binding to H3K4me3.</text>
</comment>
<dbReference type="InterPro" id="IPR028651">
    <property type="entry name" value="ING_fam"/>
</dbReference>
<evidence type="ECO:0000256" key="4">
    <source>
        <dbReference type="ARBA" id="ARBA00022771"/>
    </source>
</evidence>
<feature type="binding site" evidence="9">
    <location>
        <position position="641"/>
    </location>
    <ligand>
        <name>Zn(2+)</name>
        <dbReference type="ChEBI" id="CHEBI:29105"/>
        <label>1</label>
    </ligand>
</feature>
<feature type="compositionally biased region" description="Basic and acidic residues" evidence="12">
    <location>
        <begin position="521"/>
        <end position="539"/>
    </location>
</feature>
<dbReference type="Proteomes" id="UP000267145">
    <property type="component" value="Unassembled WGS sequence"/>
</dbReference>
<dbReference type="CDD" id="cd15505">
    <property type="entry name" value="PHD_ING"/>
    <property type="match status" value="1"/>
</dbReference>
<feature type="binding site" evidence="9">
    <location>
        <position position="686"/>
    </location>
    <ligand>
        <name>Zn(2+)</name>
        <dbReference type="ChEBI" id="CHEBI:29105"/>
        <label>2</label>
    </ligand>
</feature>
<feature type="binding site" evidence="9">
    <location>
        <position position="668"/>
    </location>
    <ligand>
        <name>Zn(2+)</name>
        <dbReference type="ChEBI" id="CHEBI:29105"/>
        <label>1</label>
    </ligand>
</feature>
<dbReference type="SMART" id="SM00249">
    <property type="entry name" value="PHD"/>
    <property type="match status" value="1"/>
</dbReference>
<dbReference type="InterPro" id="IPR019787">
    <property type="entry name" value="Znf_PHD-finger"/>
</dbReference>
<dbReference type="GO" id="GO:0006355">
    <property type="term" value="P:regulation of DNA-templated transcription"/>
    <property type="evidence" value="ECO:0007669"/>
    <property type="project" value="TreeGrafter"/>
</dbReference>
<reference evidence="14 15" key="1">
    <citation type="submission" date="2018-10" db="EMBL/GenBank/DDBJ databases">
        <title>Genome sequence of Verticillium nonalfalfae VnAa140.</title>
        <authorList>
            <person name="Stajich J.E."/>
            <person name="Kasson M.T."/>
        </authorList>
    </citation>
    <scope>NUCLEOTIDE SEQUENCE [LARGE SCALE GENOMIC DNA]</scope>
    <source>
        <strain evidence="14 15">VnAa140</strain>
    </source>
</reference>
<keyword evidence="3 9" id="KW-0479">Metal-binding</keyword>
<dbReference type="PANTHER" id="PTHR10333">
    <property type="entry name" value="INHIBITOR OF GROWTH PROTEIN"/>
    <property type="match status" value="1"/>
</dbReference>
<dbReference type="GO" id="GO:0033698">
    <property type="term" value="C:Rpd3L complex"/>
    <property type="evidence" value="ECO:0007669"/>
    <property type="project" value="TreeGrafter"/>
</dbReference>
<dbReference type="InterPro" id="IPR001965">
    <property type="entry name" value="Znf_PHD"/>
</dbReference>
<feature type="compositionally biased region" description="Low complexity" evidence="12">
    <location>
        <begin position="592"/>
        <end position="603"/>
    </location>
</feature>
<organism evidence="14 15">
    <name type="scientific">Verticillium nonalfalfae</name>
    <dbReference type="NCBI Taxonomy" id="1051616"/>
    <lineage>
        <taxon>Eukaryota</taxon>
        <taxon>Fungi</taxon>
        <taxon>Dikarya</taxon>
        <taxon>Ascomycota</taxon>
        <taxon>Pezizomycotina</taxon>
        <taxon>Sordariomycetes</taxon>
        <taxon>Hypocreomycetidae</taxon>
        <taxon>Glomerellales</taxon>
        <taxon>Plectosphaerellaceae</taxon>
        <taxon>Verticillium</taxon>
    </lineage>
</organism>
<dbReference type="AlphaFoldDB" id="A0A3M9YIR7"/>
<keyword evidence="15" id="KW-1185">Reference proteome</keyword>
<feature type="compositionally biased region" description="Pro residues" evidence="12">
    <location>
        <begin position="476"/>
        <end position="486"/>
    </location>
</feature>
<evidence type="ECO:0000256" key="8">
    <source>
        <dbReference type="PIRSR" id="PIRSR628651-50"/>
    </source>
</evidence>
<feature type="region of interest" description="Disordered" evidence="12">
    <location>
        <begin position="132"/>
        <end position="165"/>
    </location>
</feature>
<comment type="subunit">
    <text evidence="11">Component of an histone acetyltransferase complex. Interacts with H3K4me3 and to a lesser extent with H3K4me2.</text>
</comment>
<comment type="subcellular location">
    <subcellularLocation>
        <location evidence="1 11">Nucleus</location>
    </subcellularLocation>
</comment>
<feature type="domain" description="PHD-type" evidence="13">
    <location>
        <begin position="638"/>
        <end position="689"/>
    </location>
</feature>
<dbReference type="SUPFAM" id="SSF57903">
    <property type="entry name" value="FYVE/PHD zinc finger"/>
    <property type="match status" value="1"/>
</dbReference>
<dbReference type="GO" id="GO:0070210">
    <property type="term" value="C:Rpd3L-Expanded complex"/>
    <property type="evidence" value="ECO:0007669"/>
    <property type="project" value="TreeGrafter"/>
</dbReference>
<dbReference type="GeneID" id="39605805"/>
<name>A0A3M9YIR7_9PEZI</name>
<gene>
    <name evidence="14" type="ORF">D7B24_002116</name>
</gene>
<dbReference type="InterPro" id="IPR011011">
    <property type="entry name" value="Znf_FYVE_PHD"/>
</dbReference>
<feature type="binding site" evidence="9">
    <location>
        <position position="659"/>
    </location>
    <ligand>
        <name>Zn(2+)</name>
        <dbReference type="ChEBI" id="CHEBI:29105"/>
        <label>2</label>
    </ligand>
</feature>
<proteinExistence type="inferred from homology"/>
<dbReference type="EMBL" id="RBVV01000015">
    <property type="protein sequence ID" value="RNJ59508.1"/>
    <property type="molecule type" value="Genomic_DNA"/>
</dbReference>
<feature type="binding site" evidence="9">
    <location>
        <position position="643"/>
    </location>
    <ligand>
        <name>Zn(2+)</name>
        <dbReference type="ChEBI" id="CHEBI:29105"/>
        <label>1</label>
    </ligand>
</feature>
<feature type="compositionally biased region" description="Polar residues" evidence="12">
    <location>
        <begin position="388"/>
        <end position="410"/>
    </location>
</feature>
<evidence type="ECO:0000256" key="12">
    <source>
        <dbReference type="SAM" id="MobiDB-lite"/>
    </source>
</evidence>
<evidence type="ECO:0000256" key="5">
    <source>
        <dbReference type="ARBA" id="ARBA00022833"/>
    </source>
</evidence>
<dbReference type="SMART" id="SM01408">
    <property type="entry name" value="ING"/>
    <property type="match status" value="1"/>
</dbReference>
<feature type="site" description="Histone H3K4me3 binding" evidence="8">
    <location>
        <position position="655"/>
    </location>
</feature>
<feature type="compositionally biased region" description="Low complexity" evidence="12">
    <location>
        <begin position="344"/>
        <end position="355"/>
    </location>
</feature>
<evidence type="ECO:0000313" key="14">
    <source>
        <dbReference type="EMBL" id="RNJ59508.1"/>
    </source>
</evidence>
<feature type="binding site" evidence="9">
    <location>
        <position position="654"/>
    </location>
    <ligand>
        <name>Zn(2+)</name>
        <dbReference type="ChEBI" id="CHEBI:29105"/>
        <label>2</label>
    </ligand>
</feature>
<feature type="compositionally biased region" description="Polar residues" evidence="12">
    <location>
        <begin position="550"/>
        <end position="560"/>
    </location>
</feature>
<evidence type="ECO:0000256" key="6">
    <source>
        <dbReference type="ARBA" id="ARBA00022853"/>
    </source>
</evidence>
<feature type="compositionally biased region" description="Polar residues" evidence="12">
    <location>
        <begin position="14"/>
        <end position="29"/>
    </location>
</feature>
<dbReference type="STRING" id="1051616.A0A3M9YIR7"/>
<dbReference type="PROSITE" id="PS50016">
    <property type="entry name" value="ZF_PHD_2"/>
    <property type="match status" value="1"/>
</dbReference>
<dbReference type="GO" id="GO:0008270">
    <property type="term" value="F:zinc ion binding"/>
    <property type="evidence" value="ECO:0007669"/>
    <property type="project" value="UniProtKB-KW"/>
</dbReference>
<comment type="similarity">
    <text evidence="2 11">Belongs to the ING family.</text>
</comment>
<accession>A0A3M9YIR7</accession>
<sequence>MKSAKPPSVDGPSSRRSQPVRQARTNPLRVSNLRGPIGGRDSLPGASSSDQPIDIFPAVTHFADAITALPKELVRHFTLLKEVDAKIFAPEETLFNLVDAAMAPVVAAQPPAPNEAASSLAPVSATISAQNSSTGVAHSMHMPPAPSVADSHAPSASGGPNPDPRRQLYQQVAIKIQEMLGSLEEKNHVISTANDALQKQLARIDEVWPHVENEFSDEAKWGSTTHWAYPENRAGNKAAHAERSRREGAAAISAAAQALADEAAARSDARKQAVQAKKNLKTQNHDMDLDDNEGRSKAETTKKGAKARKTAADAASGAGPGVTTNGATNGTAPQPKRRKVEKPAAATAPADRALAGVFGTDAPKTKTSSPRGTPAPEGPKKRKALPSGSGQAKKSRNGVTDNPTSATSSPVIGAFPDAKLPRGSPVPLPVKAPVAARARQNSIQSTADANKLRPSSSASNKPNGITQGTPDLPLTPNWPRPGVPDPKPTKETTTAPAKPDTVMKDAEPVEPLSVASTPATSKKELPTVPKQEEMDRKSEPVPQTATAATVTKSGRASKPSTPALPNFPDAVVRSRTSRNADGKDAGKRKKSTSTTAVQAAQTARSIEEGARNGSGGVGLGAAAAPGEEEEGDIDADEPRYCYCNSVSYGEMVACDADTCEREWFHLECVGLKVAPKGNAKWFCEPCKKRLTAAGKKVNGR</sequence>
<keyword evidence="7 11" id="KW-0539">Nucleus</keyword>
<dbReference type="GO" id="GO:0006325">
    <property type="term" value="P:chromatin organization"/>
    <property type="evidence" value="ECO:0007669"/>
    <property type="project" value="UniProtKB-KW"/>
</dbReference>
<evidence type="ECO:0000256" key="9">
    <source>
        <dbReference type="PIRSR" id="PIRSR628651-51"/>
    </source>
</evidence>
<feature type="compositionally biased region" description="Polar residues" evidence="12">
    <location>
        <begin position="439"/>
        <end position="469"/>
    </location>
</feature>
<keyword evidence="5 9" id="KW-0862">Zinc</keyword>
<keyword evidence="4 10" id="KW-0863">Zinc-finger</keyword>
<feature type="site" description="Histone H3K4me3 binding" evidence="8">
    <location>
        <position position="640"/>
    </location>
</feature>
<dbReference type="RefSeq" id="XP_028497666.1">
    <property type="nucleotide sequence ID" value="XM_028636332.1"/>
</dbReference>
<evidence type="ECO:0000256" key="10">
    <source>
        <dbReference type="PROSITE-ProRule" id="PRU00146"/>
    </source>
</evidence>
<dbReference type="PANTHER" id="PTHR10333:SF42">
    <property type="entry name" value="INHIBITOR OF GROWTH PROTEIN 5"/>
    <property type="match status" value="1"/>
</dbReference>
<dbReference type="Gene3D" id="6.10.140.1740">
    <property type="match status" value="1"/>
</dbReference>
<evidence type="ECO:0000256" key="2">
    <source>
        <dbReference type="ARBA" id="ARBA00010210"/>
    </source>
</evidence>
<dbReference type="InterPro" id="IPR019786">
    <property type="entry name" value="Zinc_finger_PHD-type_CS"/>
</dbReference>
<feature type="site" description="Histone H3K4me3 binding" evidence="8">
    <location>
        <position position="663"/>
    </location>
</feature>
<dbReference type="InterPro" id="IPR024610">
    <property type="entry name" value="ING_N_histone-binding"/>
</dbReference>
<feature type="binding site" evidence="9">
    <location>
        <position position="665"/>
    </location>
    <ligand>
        <name>Zn(2+)</name>
        <dbReference type="ChEBI" id="CHEBI:29105"/>
        <label>1</label>
    </ligand>
</feature>
<feature type="region of interest" description="Disordered" evidence="12">
    <location>
        <begin position="270"/>
        <end position="634"/>
    </location>
</feature>
<comment type="function">
    <text evidence="11">Component of an histone acetyltransferase complex.</text>
</comment>
<feature type="site" description="Histone H3K4me3 binding" evidence="8">
    <location>
        <position position="651"/>
    </location>
</feature>
<protein>
    <recommendedName>
        <fullName evidence="11">Chromatin modification-related protein</fullName>
    </recommendedName>
</protein>
<evidence type="ECO:0000259" key="13">
    <source>
        <dbReference type="PROSITE" id="PS50016"/>
    </source>
</evidence>
<feature type="region of interest" description="Disordered" evidence="12">
    <location>
        <begin position="1"/>
        <end position="49"/>
    </location>
</feature>
<comment type="caution">
    <text evidence="14">The sequence shown here is derived from an EMBL/GenBank/DDBJ whole genome shotgun (WGS) entry which is preliminary data.</text>
</comment>
<dbReference type="InterPro" id="IPR013083">
    <property type="entry name" value="Znf_RING/FYVE/PHD"/>
</dbReference>